<keyword evidence="3" id="KW-1185">Reference proteome</keyword>
<dbReference type="Gramene" id="AUR62029458-RA">
    <property type="protein sequence ID" value="AUR62029458-RA:cds"/>
    <property type="gene ID" value="AUR62029458"/>
</dbReference>
<dbReference type="Gene3D" id="3.80.10.10">
    <property type="entry name" value="Ribonuclease Inhibitor"/>
    <property type="match status" value="1"/>
</dbReference>
<feature type="domain" description="R13L1/DRL21-like LRR repeat region" evidence="1">
    <location>
        <begin position="4"/>
        <end position="125"/>
    </location>
</feature>
<dbReference type="EnsemblPlants" id="AUR62029458-RA">
    <property type="protein sequence ID" value="AUR62029458-RA:cds"/>
    <property type="gene ID" value="AUR62029458"/>
</dbReference>
<dbReference type="PANTHER" id="PTHR47186">
    <property type="entry name" value="LEUCINE-RICH REPEAT-CONTAINING PROTEIN 57"/>
    <property type="match status" value="1"/>
</dbReference>
<dbReference type="SUPFAM" id="SSF52047">
    <property type="entry name" value="RNI-like"/>
    <property type="match status" value="1"/>
</dbReference>
<dbReference type="PANTHER" id="PTHR47186:SF13">
    <property type="entry name" value="DISEASE RESISTANCE PROTEIN RGA3"/>
    <property type="match status" value="1"/>
</dbReference>
<reference evidence="2" key="2">
    <citation type="submission" date="2021-03" db="UniProtKB">
        <authorList>
            <consortium name="EnsemblPlants"/>
        </authorList>
    </citation>
    <scope>IDENTIFICATION</scope>
</reference>
<evidence type="ECO:0000313" key="2">
    <source>
        <dbReference type="EnsemblPlants" id="AUR62029458-RA:cds"/>
    </source>
</evidence>
<protein>
    <recommendedName>
        <fullName evidence="1">R13L1/DRL21-like LRR repeat region domain-containing protein</fullName>
    </recommendedName>
</protein>
<dbReference type="Proteomes" id="UP000596660">
    <property type="component" value="Unplaced"/>
</dbReference>
<proteinExistence type="predicted"/>
<organism evidence="2 3">
    <name type="scientific">Chenopodium quinoa</name>
    <name type="common">Quinoa</name>
    <dbReference type="NCBI Taxonomy" id="63459"/>
    <lineage>
        <taxon>Eukaryota</taxon>
        <taxon>Viridiplantae</taxon>
        <taxon>Streptophyta</taxon>
        <taxon>Embryophyta</taxon>
        <taxon>Tracheophyta</taxon>
        <taxon>Spermatophyta</taxon>
        <taxon>Magnoliopsida</taxon>
        <taxon>eudicotyledons</taxon>
        <taxon>Gunneridae</taxon>
        <taxon>Pentapetalae</taxon>
        <taxon>Caryophyllales</taxon>
        <taxon>Chenopodiaceae</taxon>
        <taxon>Chenopodioideae</taxon>
        <taxon>Atripliceae</taxon>
        <taxon>Chenopodium</taxon>
    </lineage>
</organism>
<name>A0A803MHK6_CHEQI</name>
<evidence type="ECO:0000313" key="3">
    <source>
        <dbReference type="Proteomes" id="UP000596660"/>
    </source>
</evidence>
<dbReference type="Pfam" id="PF25019">
    <property type="entry name" value="LRR_R13L1-DRL21"/>
    <property type="match status" value="1"/>
</dbReference>
<dbReference type="InterPro" id="IPR032675">
    <property type="entry name" value="LRR_dom_sf"/>
</dbReference>
<dbReference type="InterPro" id="IPR056789">
    <property type="entry name" value="LRR_R13L1-DRL21"/>
</dbReference>
<reference evidence="2" key="1">
    <citation type="journal article" date="2017" name="Nature">
        <title>The genome of Chenopodium quinoa.</title>
        <authorList>
            <person name="Jarvis D.E."/>
            <person name="Ho Y.S."/>
            <person name="Lightfoot D.J."/>
            <person name="Schmoeckel S.M."/>
            <person name="Li B."/>
            <person name="Borm T.J.A."/>
            <person name="Ohyanagi H."/>
            <person name="Mineta K."/>
            <person name="Michell C.T."/>
            <person name="Saber N."/>
            <person name="Kharbatia N.M."/>
            <person name="Rupper R.R."/>
            <person name="Sharp A.R."/>
            <person name="Dally N."/>
            <person name="Boughton B.A."/>
            <person name="Woo Y.H."/>
            <person name="Gao G."/>
            <person name="Schijlen E.G.W.M."/>
            <person name="Guo X."/>
            <person name="Momin A.A."/>
            <person name="Negrao S."/>
            <person name="Al-Babili S."/>
            <person name="Gehring C."/>
            <person name="Roessner U."/>
            <person name="Jung C."/>
            <person name="Murphy K."/>
            <person name="Arold S.T."/>
            <person name="Gojobori T."/>
            <person name="van der Linden C.G."/>
            <person name="van Loo E.N."/>
            <person name="Jellen E.N."/>
            <person name="Maughan P.J."/>
            <person name="Tester M."/>
        </authorList>
    </citation>
    <scope>NUCLEOTIDE SEQUENCE [LARGE SCALE GENOMIC DNA]</scope>
    <source>
        <strain evidence="2">cv. PI 614886</strain>
    </source>
</reference>
<accession>A0A803MHK6</accession>
<dbReference type="AlphaFoldDB" id="A0A803MHK6"/>
<sequence>MGRQLNNLSGQLDIEVRRESKYIALSEISATNLKMKENLRELDIRFKNGTKEDKRVLQCLQPPCNLKILNIDGYGGERLPGWMMDNLHNHHFPCLTMIFIKNCKSCKYLCSFGRFPNLEYLFLSGLDEVEYVADNENELSQAPLFPSLIFQWDAKTEGMVGDDK</sequence>
<evidence type="ECO:0000259" key="1">
    <source>
        <dbReference type="Pfam" id="PF25019"/>
    </source>
</evidence>